<dbReference type="AlphaFoldDB" id="A0A9X0AFR0"/>
<evidence type="ECO:0000256" key="1">
    <source>
        <dbReference type="SAM" id="MobiDB-lite"/>
    </source>
</evidence>
<feature type="compositionally biased region" description="Basic and acidic residues" evidence="1">
    <location>
        <begin position="32"/>
        <end position="51"/>
    </location>
</feature>
<feature type="compositionally biased region" description="Low complexity" evidence="1">
    <location>
        <begin position="52"/>
        <end position="65"/>
    </location>
</feature>
<dbReference type="EMBL" id="JAPEIS010000014">
    <property type="protein sequence ID" value="KAJ8060073.1"/>
    <property type="molecule type" value="Genomic_DNA"/>
</dbReference>
<gene>
    <name evidence="2" type="ORF">OCU04_011683</name>
</gene>
<reference evidence="2" key="1">
    <citation type="submission" date="2022-11" db="EMBL/GenBank/DDBJ databases">
        <title>Genome Resource of Sclerotinia nivalis Strain SnTB1, a Plant Pathogen Isolated from American Ginseng.</title>
        <authorList>
            <person name="Fan S."/>
        </authorList>
    </citation>
    <scope>NUCLEOTIDE SEQUENCE</scope>
    <source>
        <strain evidence="2">SnTB1</strain>
    </source>
</reference>
<protein>
    <submittedName>
        <fullName evidence="2">Uncharacterized protein</fullName>
    </submittedName>
</protein>
<accession>A0A9X0AFR0</accession>
<evidence type="ECO:0000313" key="2">
    <source>
        <dbReference type="EMBL" id="KAJ8060073.1"/>
    </source>
</evidence>
<organism evidence="2 3">
    <name type="scientific">Sclerotinia nivalis</name>
    <dbReference type="NCBI Taxonomy" id="352851"/>
    <lineage>
        <taxon>Eukaryota</taxon>
        <taxon>Fungi</taxon>
        <taxon>Dikarya</taxon>
        <taxon>Ascomycota</taxon>
        <taxon>Pezizomycotina</taxon>
        <taxon>Leotiomycetes</taxon>
        <taxon>Helotiales</taxon>
        <taxon>Sclerotiniaceae</taxon>
        <taxon>Sclerotinia</taxon>
    </lineage>
</organism>
<keyword evidence="3" id="KW-1185">Reference proteome</keyword>
<name>A0A9X0AFR0_9HELO</name>
<evidence type="ECO:0000313" key="3">
    <source>
        <dbReference type="Proteomes" id="UP001152300"/>
    </source>
</evidence>
<comment type="caution">
    <text evidence="2">The sequence shown here is derived from an EMBL/GenBank/DDBJ whole genome shotgun (WGS) entry which is preliminary data.</text>
</comment>
<proteinExistence type="predicted"/>
<dbReference type="Proteomes" id="UP001152300">
    <property type="component" value="Unassembled WGS sequence"/>
</dbReference>
<sequence length="151" mass="17800">MARTAGERDNRDNKHRDERRVTSGMGGTSGRNSEKDDYYKEMRRREEKEKPTSSSSGRRTGSSRTVDVKPIPKPKHQQTFQEWLEKEARRRAGGAKDLIDSCADDIIYEQDRNKLKGRPLWNWTGQEIKDWCKRESAGDPNLERKLWDRYR</sequence>
<feature type="region of interest" description="Disordered" evidence="1">
    <location>
        <begin position="1"/>
        <end position="80"/>
    </location>
</feature>
<dbReference type="OrthoDB" id="10431377at2759"/>
<feature type="compositionally biased region" description="Basic and acidic residues" evidence="1">
    <location>
        <begin position="1"/>
        <end position="21"/>
    </location>
</feature>